<keyword evidence="1" id="KW-1133">Transmembrane helix</keyword>
<dbReference type="AlphaFoldDB" id="W1Y7T4"/>
<feature type="transmembrane region" description="Helical" evidence="1">
    <location>
        <begin position="6"/>
        <end position="26"/>
    </location>
</feature>
<name>W1Y7T4_9ZZZZ</name>
<comment type="caution">
    <text evidence="2">The sequence shown here is derived from an EMBL/GenBank/DDBJ whole genome shotgun (WGS) entry which is preliminary data.</text>
</comment>
<organism evidence="2">
    <name type="scientific">human gut metagenome</name>
    <dbReference type="NCBI Taxonomy" id="408170"/>
    <lineage>
        <taxon>unclassified sequences</taxon>
        <taxon>metagenomes</taxon>
        <taxon>organismal metagenomes</taxon>
    </lineage>
</organism>
<dbReference type="EMBL" id="AZMM01007301">
    <property type="protein sequence ID" value="ETJ38633.1"/>
    <property type="molecule type" value="Genomic_DNA"/>
</dbReference>
<reference evidence="2" key="1">
    <citation type="submission" date="2013-12" db="EMBL/GenBank/DDBJ databases">
        <title>A Varibaculum cambriense genome reconstructed from a premature infant gut community with otherwise low bacterial novelty that shifts toward anaerobic metabolism during the third week of life.</title>
        <authorList>
            <person name="Brown C.T."/>
            <person name="Sharon I."/>
            <person name="Thomas B.C."/>
            <person name="Castelle C.J."/>
            <person name="Morowitz M.J."/>
            <person name="Banfield J.F."/>
        </authorList>
    </citation>
    <scope>NUCLEOTIDE SEQUENCE</scope>
</reference>
<keyword evidence="1" id="KW-0472">Membrane</keyword>
<proteinExistence type="predicted"/>
<evidence type="ECO:0000256" key="1">
    <source>
        <dbReference type="SAM" id="Phobius"/>
    </source>
</evidence>
<protein>
    <submittedName>
        <fullName evidence="2">Uncharacterized protein</fullName>
    </submittedName>
</protein>
<sequence length="56" mass="6866">MKENLSELMFFIIMIIFCLFLGDCVFNEYEDTKAHRFLEQRGIAQKIEQFEQKWDK</sequence>
<accession>W1Y7T4</accession>
<evidence type="ECO:0000313" key="2">
    <source>
        <dbReference type="EMBL" id="ETJ38633.1"/>
    </source>
</evidence>
<keyword evidence="1" id="KW-0812">Transmembrane</keyword>
<gene>
    <name evidence="2" type="ORF">Q604_UNBC07301G0009</name>
</gene>